<dbReference type="OrthoDB" id="5588846at2759"/>
<evidence type="ECO:0000313" key="3">
    <source>
        <dbReference type="EMBL" id="KAF2862195.1"/>
    </source>
</evidence>
<gene>
    <name evidence="3" type="ORF">K470DRAFT_243841</name>
</gene>
<dbReference type="PANTHER" id="PTHR23327:SF51">
    <property type="entry name" value="TRANSCRIPTIONAL REGULATOR OF YEAST FORM ADHERENCE 3"/>
    <property type="match status" value="1"/>
</dbReference>
<proteinExistence type="predicted"/>
<name>A0A6A7C5F8_9PEZI</name>
<keyword evidence="4" id="KW-1185">Reference proteome</keyword>
<evidence type="ECO:0000259" key="2">
    <source>
        <dbReference type="PROSITE" id="PS51382"/>
    </source>
</evidence>
<organism evidence="3 4">
    <name type="scientific">Piedraia hortae CBS 480.64</name>
    <dbReference type="NCBI Taxonomy" id="1314780"/>
    <lineage>
        <taxon>Eukaryota</taxon>
        <taxon>Fungi</taxon>
        <taxon>Dikarya</taxon>
        <taxon>Ascomycota</taxon>
        <taxon>Pezizomycotina</taxon>
        <taxon>Dothideomycetes</taxon>
        <taxon>Dothideomycetidae</taxon>
        <taxon>Capnodiales</taxon>
        <taxon>Piedraiaceae</taxon>
        <taxon>Piedraia</taxon>
    </lineage>
</organism>
<feature type="region of interest" description="Disordered" evidence="1">
    <location>
        <begin position="94"/>
        <end position="139"/>
    </location>
</feature>
<reference evidence="3" key="1">
    <citation type="journal article" date="2020" name="Stud. Mycol.">
        <title>101 Dothideomycetes genomes: a test case for predicting lifestyles and emergence of pathogens.</title>
        <authorList>
            <person name="Haridas S."/>
            <person name="Albert R."/>
            <person name="Binder M."/>
            <person name="Bloem J."/>
            <person name="Labutti K."/>
            <person name="Salamov A."/>
            <person name="Andreopoulos B."/>
            <person name="Baker S."/>
            <person name="Barry K."/>
            <person name="Bills G."/>
            <person name="Bluhm B."/>
            <person name="Cannon C."/>
            <person name="Castanera R."/>
            <person name="Culley D."/>
            <person name="Daum C."/>
            <person name="Ezra D."/>
            <person name="Gonzalez J."/>
            <person name="Henrissat B."/>
            <person name="Kuo A."/>
            <person name="Liang C."/>
            <person name="Lipzen A."/>
            <person name="Lutzoni F."/>
            <person name="Magnuson J."/>
            <person name="Mondo S."/>
            <person name="Nolan M."/>
            <person name="Ohm R."/>
            <person name="Pangilinan J."/>
            <person name="Park H.-J."/>
            <person name="Ramirez L."/>
            <person name="Alfaro M."/>
            <person name="Sun H."/>
            <person name="Tritt A."/>
            <person name="Yoshinaga Y."/>
            <person name="Zwiers L.-H."/>
            <person name="Turgeon B."/>
            <person name="Goodwin S."/>
            <person name="Spatafora J."/>
            <person name="Crous P."/>
            <person name="Grigoriev I."/>
        </authorList>
    </citation>
    <scope>NUCLEOTIDE SEQUENCE</scope>
    <source>
        <strain evidence="3">CBS 480.64</strain>
    </source>
</reference>
<dbReference type="Gene3D" id="3.30.40.10">
    <property type="entry name" value="Zinc/RING finger domain, C3HC4 (zinc finger)"/>
    <property type="match status" value="1"/>
</dbReference>
<dbReference type="EMBL" id="MU005967">
    <property type="protein sequence ID" value="KAF2862195.1"/>
    <property type="molecule type" value="Genomic_DNA"/>
</dbReference>
<dbReference type="InterPro" id="IPR004331">
    <property type="entry name" value="SPX_dom"/>
</dbReference>
<dbReference type="Pfam" id="PF03105">
    <property type="entry name" value="SPX"/>
    <property type="match status" value="1"/>
</dbReference>
<dbReference type="AlphaFoldDB" id="A0A6A7C5F8"/>
<sequence length="455" mass="50991">MKFGHEYQTTLSTEPFPQTWLNSAIDYKRLKKCIKKVQQEVDSLGLNGSEASLFAEQTDEPQIRVLVDRKTGVPLDAALAVEIRGGREKEAAKAAAKAADAEADAAETIAPDAPANPDPPAAATTGEAEPQDPDGSEEGKWILMPLHSARSFFSSLSPKISQLRALRHAEKDRLANEILELSAAVEDIIEPVREGYEAKRSVSYRDLYFWREMFRIYTDEDVFYPLRGPRGPSTTSKGSGGSMIPFSFTDSKSRLADFDTKLRTVGFYSKLRTPAAKLATQKFLDLNLEILKYMHFQEVNIRATRKILKKFTKRTNLVVPRQVFIKDGLVASIARDLYAELASKVLSITPQPQDWMCPVCGKLAWKPVRLGCCDKRFCVGCVVELQAKGRSHCVVCDAESVMKANGRNIDFEALEFMLKYFRLEVRKREKEFEGADEGRSSAVVEHHDEHKCAVM</sequence>
<protein>
    <recommendedName>
        <fullName evidence="2">SPX domain-containing protein</fullName>
    </recommendedName>
</protein>
<dbReference type="SUPFAM" id="SSF57850">
    <property type="entry name" value="RING/U-box"/>
    <property type="match status" value="1"/>
</dbReference>
<dbReference type="PROSITE" id="PS51382">
    <property type="entry name" value="SPX"/>
    <property type="match status" value="1"/>
</dbReference>
<evidence type="ECO:0000313" key="4">
    <source>
        <dbReference type="Proteomes" id="UP000799421"/>
    </source>
</evidence>
<feature type="domain" description="SPX" evidence="2">
    <location>
        <begin position="1"/>
        <end position="325"/>
    </location>
</feature>
<dbReference type="Proteomes" id="UP000799421">
    <property type="component" value="Unassembled WGS sequence"/>
</dbReference>
<evidence type="ECO:0000256" key="1">
    <source>
        <dbReference type="SAM" id="MobiDB-lite"/>
    </source>
</evidence>
<dbReference type="PANTHER" id="PTHR23327">
    <property type="entry name" value="RING FINGER PROTEIN 127"/>
    <property type="match status" value="1"/>
</dbReference>
<accession>A0A6A7C5F8</accession>
<dbReference type="InterPro" id="IPR013083">
    <property type="entry name" value="Znf_RING/FYVE/PHD"/>
</dbReference>